<accession>A0A0E9X330</accession>
<protein>
    <submittedName>
        <fullName evidence="1">Uncharacterized protein</fullName>
    </submittedName>
</protein>
<name>A0A0E9X330_ANGAN</name>
<dbReference type="EMBL" id="GBXM01011593">
    <property type="protein sequence ID" value="JAH96984.1"/>
    <property type="molecule type" value="Transcribed_RNA"/>
</dbReference>
<proteinExistence type="predicted"/>
<organism evidence="1">
    <name type="scientific">Anguilla anguilla</name>
    <name type="common">European freshwater eel</name>
    <name type="synonym">Muraena anguilla</name>
    <dbReference type="NCBI Taxonomy" id="7936"/>
    <lineage>
        <taxon>Eukaryota</taxon>
        <taxon>Metazoa</taxon>
        <taxon>Chordata</taxon>
        <taxon>Craniata</taxon>
        <taxon>Vertebrata</taxon>
        <taxon>Euteleostomi</taxon>
        <taxon>Actinopterygii</taxon>
        <taxon>Neopterygii</taxon>
        <taxon>Teleostei</taxon>
        <taxon>Anguilliformes</taxon>
        <taxon>Anguillidae</taxon>
        <taxon>Anguilla</taxon>
    </lineage>
</organism>
<evidence type="ECO:0000313" key="1">
    <source>
        <dbReference type="EMBL" id="JAH96984.1"/>
    </source>
</evidence>
<sequence>MSHFSEPISLICFFSAHFTAKLWSQFEFKFVYRKGQNQKFTDFHQKLSGPYLPLQGVRSQMCN</sequence>
<reference evidence="1" key="2">
    <citation type="journal article" date="2015" name="Fish Shellfish Immunol.">
        <title>Early steps in the European eel (Anguilla anguilla)-Vibrio vulnificus interaction in the gills: Role of the RtxA13 toxin.</title>
        <authorList>
            <person name="Callol A."/>
            <person name="Pajuelo D."/>
            <person name="Ebbesson L."/>
            <person name="Teles M."/>
            <person name="MacKenzie S."/>
            <person name="Amaro C."/>
        </authorList>
    </citation>
    <scope>NUCLEOTIDE SEQUENCE</scope>
</reference>
<reference evidence="1" key="1">
    <citation type="submission" date="2014-11" db="EMBL/GenBank/DDBJ databases">
        <authorList>
            <person name="Amaro Gonzalez C."/>
        </authorList>
    </citation>
    <scope>NUCLEOTIDE SEQUENCE</scope>
</reference>
<dbReference type="AlphaFoldDB" id="A0A0E9X330"/>